<proteinExistence type="predicted"/>
<keyword evidence="2" id="KW-0812">Transmembrane</keyword>
<sequence length="632" mass="70952">MPRIRRSVSKGVQDEAYVKEVQKEERRRKREKANTWLNMYGMTLVEFILCLICFAVGYAYYHQVQQYRNDNMIRHDKKTVRYILLPPTPLAVASVFLSLTYLDLISWASVRPITYFAWIMASTAGFLCFCLYSGVILMTNNSISSIIAIIVGILTALVFLADLVCMLCTMKRFPAPYWVLKRKCDKMDQCVCTGDCPEEITEERPLCKCIDHWGAPCICDNPDGDENTCGCGAEKTGEPPCECCECADELFDEDSYDPTLSSWTDNRQSIAPGFRQSIAPSGFRQSIAPGFRQSIAPGMGYRQSMMAPSYIPSMADSRRVSRFSTKFWPERSRSTMVGPDFEDKRKSIANQAYSEWFDATPVHDYCSQPMPRLYCTDTYTDSEAGPSQEMNREYGVPQASRIRTASQIAVVKSLQSPSHRLSVRPSMRSVSGNLRQPSMASRNRSHLAYSAYTTIVNDRELIRDSLAEKQNPVYIDKDVKGILSQSSSEEEIGHGDIPTKKIVVADVIYNPPHEAQTRRIKPRLRHTASNHPENDIIGFGSSQTITLPGQTLDSEEGQIMHKRNVSVSARTGTRSCSLRSESETRPKSTRVIRNVSTTVRTLSSVIEADNESRGQQSSSDGVPSGCTITIHK</sequence>
<keyword evidence="2" id="KW-1133">Transmembrane helix</keyword>
<evidence type="ECO:0000313" key="4">
    <source>
        <dbReference type="Proteomes" id="UP001152799"/>
    </source>
</evidence>
<feature type="compositionally biased region" description="Polar residues" evidence="1">
    <location>
        <begin position="428"/>
        <end position="442"/>
    </location>
</feature>
<name>A0A9N9QP31_9CUCU</name>
<dbReference type="OrthoDB" id="6783948at2759"/>
<accession>A0A9N9QP31</accession>
<protein>
    <submittedName>
        <fullName evidence="3">Uncharacterized protein</fullName>
    </submittedName>
</protein>
<dbReference type="EMBL" id="OU892285">
    <property type="protein sequence ID" value="CAG9773996.1"/>
    <property type="molecule type" value="Genomic_DNA"/>
</dbReference>
<organism evidence="3 4">
    <name type="scientific">Ceutorhynchus assimilis</name>
    <name type="common">cabbage seed weevil</name>
    <dbReference type="NCBI Taxonomy" id="467358"/>
    <lineage>
        <taxon>Eukaryota</taxon>
        <taxon>Metazoa</taxon>
        <taxon>Ecdysozoa</taxon>
        <taxon>Arthropoda</taxon>
        <taxon>Hexapoda</taxon>
        <taxon>Insecta</taxon>
        <taxon>Pterygota</taxon>
        <taxon>Neoptera</taxon>
        <taxon>Endopterygota</taxon>
        <taxon>Coleoptera</taxon>
        <taxon>Polyphaga</taxon>
        <taxon>Cucujiformia</taxon>
        <taxon>Curculionidae</taxon>
        <taxon>Ceutorhynchinae</taxon>
        <taxon>Ceutorhynchus</taxon>
    </lineage>
</organism>
<evidence type="ECO:0000256" key="1">
    <source>
        <dbReference type="SAM" id="MobiDB-lite"/>
    </source>
</evidence>
<dbReference type="Proteomes" id="UP001152799">
    <property type="component" value="Chromosome 9"/>
</dbReference>
<feature type="transmembrane region" description="Helical" evidence="2">
    <location>
        <begin position="114"/>
        <end position="137"/>
    </location>
</feature>
<evidence type="ECO:0000313" key="3">
    <source>
        <dbReference type="EMBL" id="CAG9773996.1"/>
    </source>
</evidence>
<dbReference type="AlphaFoldDB" id="A0A9N9QP31"/>
<keyword evidence="2" id="KW-0472">Membrane</keyword>
<feature type="transmembrane region" description="Helical" evidence="2">
    <location>
        <begin position="81"/>
        <end position="102"/>
    </location>
</feature>
<feature type="region of interest" description="Disordered" evidence="1">
    <location>
        <begin position="420"/>
        <end position="442"/>
    </location>
</feature>
<evidence type="ECO:0000256" key="2">
    <source>
        <dbReference type="SAM" id="Phobius"/>
    </source>
</evidence>
<feature type="transmembrane region" description="Helical" evidence="2">
    <location>
        <begin position="36"/>
        <end position="61"/>
    </location>
</feature>
<gene>
    <name evidence="3" type="ORF">CEUTPL_LOCUS14379</name>
</gene>
<feature type="region of interest" description="Disordered" evidence="1">
    <location>
        <begin position="608"/>
        <end position="632"/>
    </location>
</feature>
<reference evidence="3" key="1">
    <citation type="submission" date="2022-01" db="EMBL/GenBank/DDBJ databases">
        <authorList>
            <person name="King R."/>
        </authorList>
    </citation>
    <scope>NUCLEOTIDE SEQUENCE</scope>
</reference>
<feature type="transmembrane region" description="Helical" evidence="2">
    <location>
        <begin position="143"/>
        <end position="168"/>
    </location>
</feature>
<keyword evidence="4" id="KW-1185">Reference proteome</keyword>